<comment type="caution">
    <text evidence="2">The sequence shown here is derived from an EMBL/GenBank/DDBJ whole genome shotgun (WGS) entry which is preliminary data.</text>
</comment>
<reference evidence="2 3" key="1">
    <citation type="submission" date="2019-03" db="EMBL/GenBank/DDBJ databases">
        <title>First draft genome of Liparis tanakae, snailfish: a comprehensive survey of snailfish specific genes.</title>
        <authorList>
            <person name="Kim W."/>
            <person name="Song I."/>
            <person name="Jeong J.-H."/>
            <person name="Kim D."/>
            <person name="Kim S."/>
            <person name="Ryu S."/>
            <person name="Song J.Y."/>
            <person name="Lee S.K."/>
        </authorList>
    </citation>
    <scope>NUCLEOTIDE SEQUENCE [LARGE SCALE GENOMIC DNA]</scope>
    <source>
        <tissue evidence="2">Muscle</tissue>
    </source>
</reference>
<feature type="compositionally biased region" description="Polar residues" evidence="1">
    <location>
        <begin position="49"/>
        <end position="58"/>
    </location>
</feature>
<organism evidence="2 3">
    <name type="scientific">Liparis tanakae</name>
    <name type="common">Tanaka's snailfish</name>
    <dbReference type="NCBI Taxonomy" id="230148"/>
    <lineage>
        <taxon>Eukaryota</taxon>
        <taxon>Metazoa</taxon>
        <taxon>Chordata</taxon>
        <taxon>Craniata</taxon>
        <taxon>Vertebrata</taxon>
        <taxon>Euteleostomi</taxon>
        <taxon>Actinopterygii</taxon>
        <taxon>Neopterygii</taxon>
        <taxon>Teleostei</taxon>
        <taxon>Neoteleostei</taxon>
        <taxon>Acanthomorphata</taxon>
        <taxon>Eupercaria</taxon>
        <taxon>Perciformes</taxon>
        <taxon>Cottioidei</taxon>
        <taxon>Cottales</taxon>
        <taxon>Liparidae</taxon>
        <taxon>Liparis</taxon>
    </lineage>
</organism>
<dbReference type="Proteomes" id="UP000314294">
    <property type="component" value="Unassembled WGS sequence"/>
</dbReference>
<protein>
    <submittedName>
        <fullName evidence="2">Serine/threonine-protein phosphatase 2A regulatory subunit B beta isoform</fullName>
    </submittedName>
</protein>
<dbReference type="OrthoDB" id="6274823at2759"/>
<feature type="region of interest" description="Disordered" evidence="1">
    <location>
        <begin position="49"/>
        <end position="70"/>
    </location>
</feature>
<accession>A0A4Z2E2X4</accession>
<keyword evidence="3" id="KW-1185">Reference proteome</keyword>
<dbReference type="EMBL" id="SRLO01020156">
    <property type="protein sequence ID" value="TNN23014.1"/>
    <property type="molecule type" value="Genomic_DNA"/>
</dbReference>
<dbReference type="AlphaFoldDB" id="A0A4Z2E2X4"/>
<evidence type="ECO:0000313" key="2">
    <source>
        <dbReference type="EMBL" id="TNN23014.1"/>
    </source>
</evidence>
<sequence length="70" mass="8199">MAFPCKLHKTVKLWKISERDKRPEGYNLKDDDGRIRDPSTITSLRVKNQTQKTPTFNTDPECHADSNIRR</sequence>
<feature type="compositionally biased region" description="Basic and acidic residues" evidence="1">
    <location>
        <begin position="60"/>
        <end position="70"/>
    </location>
</feature>
<name>A0A4Z2E2X4_9TELE</name>
<gene>
    <name evidence="2" type="primary">ppp2r2b_1</name>
    <name evidence="2" type="ORF">EYF80_066869</name>
</gene>
<proteinExistence type="predicted"/>
<evidence type="ECO:0000256" key="1">
    <source>
        <dbReference type="SAM" id="MobiDB-lite"/>
    </source>
</evidence>
<evidence type="ECO:0000313" key="3">
    <source>
        <dbReference type="Proteomes" id="UP000314294"/>
    </source>
</evidence>